<dbReference type="EMBL" id="CP020991">
    <property type="protein sequence ID" value="AUO18943.1"/>
    <property type="molecule type" value="Genomic_DNA"/>
</dbReference>
<protein>
    <recommendedName>
        <fullName evidence="3">YD repeat-containing protein</fullName>
    </recommendedName>
</protein>
<evidence type="ECO:0008006" key="3">
    <source>
        <dbReference type="Google" id="ProtNLM"/>
    </source>
</evidence>
<proteinExistence type="predicted"/>
<evidence type="ECO:0000313" key="1">
    <source>
        <dbReference type="EMBL" id="AUO18943.1"/>
    </source>
</evidence>
<gene>
    <name evidence="1" type="ORF">B9O19_00760</name>
</gene>
<dbReference type="GeneID" id="98062183"/>
<dbReference type="RefSeq" id="WP_102365191.1">
    <property type="nucleotide sequence ID" value="NZ_CP020991.1"/>
</dbReference>
<name>A0A2K9P103_9FIRM</name>
<keyword evidence="2" id="KW-1185">Reference proteome</keyword>
<reference evidence="1 2" key="1">
    <citation type="submission" date="2017-04" db="EMBL/GenBank/DDBJ databases">
        <title>Monoglobus pectinilyticus 14 draft genome.</title>
        <authorList>
            <person name="Kim C."/>
            <person name="Rosendale D.I."/>
            <person name="Kelly W.J."/>
            <person name="Tannock G.W."/>
            <person name="Patchett M.L."/>
            <person name="Jordens J.Z."/>
        </authorList>
    </citation>
    <scope>NUCLEOTIDE SEQUENCE [LARGE SCALE GENOMIC DNA]</scope>
    <source>
        <strain evidence="1 2">14</strain>
    </source>
</reference>
<evidence type="ECO:0000313" key="2">
    <source>
        <dbReference type="Proteomes" id="UP000235589"/>
    </source>
</evidence>
<dbReference type="Proteomes" id="UP000235589">
    <property type="component" value="Chromosome"/>
</dbReference>
<sequence length="74" mass="8485">MARKTIGTERLEIYGYDKLGNNISATVSKQDGTEAITTQNLYDSRGNVRFEMDGNTVDKQKEIPHIMNMMNWED</sequence>
<organism evidence="1 2">
    <name type="scientific">Monoglobus pectinilyticus</name>
    <dbReference type="NCBI Taxonomy" id="1981510"/>
    <lineage>
        <taxon>Bacteria</taxon>
        <taxon>Bacillati</taxon>
        <taxon>Bacillota</taxon>
        <taxon>Clostridia</taxon>
        <taxon>Monoglobales</taxon>
        <taxon>Monoglobaceae</taxon>
        <taxon>Monoglobus</taxon>
    </lineage>
</organism>
<dbReference type="AlphaFoldDB" id="A0A2K9P103"/>
<dbReference type="KEGG" id="mpec:B9O19_00760"/>
<accession>A0A2K9P103</accession>